<accession>A0A5C3KH38</accession>
<evidence type="ECO:0000256" key="2">
    <source>
        <dbReference type="ARBA" id="ARBA00006727"/>
    </source>
</evidence>
<evidence type="ECO:0000259" key="4">
    <source>
        <dbReference type="PROSITE" id="PS50850"/>
    </source>
</evidence>
<keyword evidence="6" id="KW-1185">Reference proteome</keyword>
<feature type="domain" description="Major facilitator superfamily (MFS) profile" evidence="4">
    <location>
        <begin position="15"/>
        <end position="201"/>
    </location>
</feature>
<evidence type="ECO:0000313" key="5">
    <source>
        <dbReference type="EMBL" id="TFK19145.1"/>
    </source>
</evidence>
<dbReference type="InterPro" id="IPR036259">
    <property type="entry name" value="MFS_trans_sf"/>
</dbReference>
<sequence length="201" mass="21420">MPGGTFNLAVFKDPIFTIYSFSIFVGFLGIYTVLTYIDVGATRAGISPEFSFYLVSIANASAAPARVLTGVLADRFGPVNVIVPMTWLAAGLTFAWPFAKTKGSLIALAVLYGFTNSSFVSAFNMPLYTLGEMGDVGRRVGMVMVFTAVGALIGPPISGAIYRESGGFEAVSYYAGTAIIIATVLMLVARSMFLQGWKGKW</sequence>
<dbReference type="GO" id="GO:0016020">
    <property type="term" value="C:membrane"/>
    <property type="evidence" value="ECO:0007669"/>
    <property type="project" value="UniProtKB-SubCell"/>
</dbReference>
<dbReference type="Gene3D" id="1.20.1250.20">
    <property type="entry name" value="MFS general substrate transporter like domains"/>
    <property type="match status" value="1"/>
</dbReference>
<feature type="transmembrane region" description="Helical" evidence="3">
    <location>
        <begin position="140"/>
        <end position="161"/>
    </location>
</feature>
<dbReference type="Proteomes" id="UP000307440">
    <property type="component" value="Unassembled WGS sequence"/>
</dbReference>
<protein>
    <submittedName>
        <fullName evidence="5">MFS general substrate transporter</fullName>
    </submittedName>
</protein>
<dbReference type="InterPro" id="IPR011701">
    <property type="entry name" value="MFS"/>
</dbReference>
<feature type="transmembrane region" description="Helical" evidence="3">
    <location>
        <begin position="81"/>
        <end position="99"/>
    </location>
</feature>
<dbReference type="SUPFAM" id="SSF103473">
    <property type="entry name" value="MFS general substrate transporter"/>
    <property type="match status" value="1"/>
</dbReference>
<evidence type="ECO:0000256" key="1">
    <source>
        <dbReference type="ARBA" id="ARBA00004141"/>
    </source>
</evidence>
<keyword evidence="3" id="KW-0812">Transmembrane</keyword>
<dbReference type="AlphaFoldDB" id="A0A5C3KH38"/>
<dbReference type="InterPro" id="IPR020846">
    <property type="entry name" value="MFS_dom"/>
</dbReference>
<dbReference type="PANTHER" id="PTHR11360:SF284">
    <property type="entry name" value="EG:103B4.3 PROTEIN-RELATED"/>
    <property type="match status" value="1"/>
</dbReference>
<feature type="transmembrane region" description="Helical" evidence="3">
    <location>
        <begin position="105"/>
        <end position="128"/>
    </location>
</feature>
<comment type="subcellular location">
    <subcellularLocation>
        <location evidence="1">Membrane</location>
        <topology evidence="1">Multi-pass membrane protein</topology>
    </subcellularLocation>
</comment>
<feature type="transmembrane region" description="Helical" evidence="3">
    <location>
        <begin position="173"/>
        <end position="193"/>
    </location>
</feature>
<feature type="transmembrane region" description="Helical" evidence="3">
    <location>
        <begin position="50"/>
        <end position="69"/>
    </location>
</feature>
<reference evidence="5 6" key="1">
    <citation type="journal article" date="2019" name="Nat. Ecol. Evol.">
        <title>Megaphylogeny resolves global patterns of mushroom evolution.</title>
        <authorList>
            <person name="Varga T."/>
            <person name="Krizsan K."/>
            <person name="Foldi C."/>
            <person name="Dima B."/>
            <person name="Sanchez-Garcia M."/>
            <person name="Sanchez-Ramirez S."/>
            <person name="Szollosi G.J."/>
            <person name="Szarkandi J.G."/>
            <person name="Papp V."/>
            <person name="Albert L."/>
            <person name="Andreopoulos W."/>
            <person name="Angelini C."/>
            <person name="Antonin V."/>
            <person name="Barry K.W."/>
            <person name="Bougher N.L."/>
            <person name="Buchanan P."/>
            <person name="Buyck B."/>
            <person name="Bense V."/>
            <person name="Catcheside P."/>
            <person name="Chovatia M."/>
            <person name="Cooper J."/>
            <person name="Damon W."/>
            <person name="Desjardin D."/>
            <person name="Finy P."/>
            <person name="Geml J."/>
            <person name="Haridas S."/>
            <person name="Hughes K."/>
            <person name="Justo A."/>
            <person name="Karasinski D."/>
            <person name="Kautmanova I."/>
            <person name="Kiss B."/>
            <person name="Kocsube S."/>
            <person name="Kotiranta H."/>
            <person name="LaButti K.M."/>
            <person name="Lechner B.E."/>
            <person name="Liimatainen K."/>
            <person name="Lipzen A."/>
            <person name="Lukacs Z."/>
            <person name="Mihaltcheva S."/>
            <person name="Morgado L.N."/>
            <person name="Niskanen T."/>
            <person name="Noordeloos M.E."/>
            <person name="Ohm R.A."/>
            <person name="Ortiz-Santana B."/>
            <person name="Ovrebo C."/>
            <person name="Racz N."/>
            <person name="Riley R."/>
            <person name="Savchenko A."/>
            <person name="Shiryaev A."/>
            <person name="Soop K."/>
            <person name="Spirin V."/>
            <person name="Szebenyi C."/>
            <person name="Tomsovsky M."/>
            <person name="Tulloss R.E."/>
            <person name="Uehling J."/>
            <person name="Grigoriev I.V."/>
            <person name="Vagvolgyi C."/>
            <person name="Papp T."/>
            <person name="Martin F.M."/>
            <person name="Miettinen O."/>
            <person name="Hibbett D.S."/>
            <person name="Nagy L.G."/>
        </authorList>
    </citation>
    <scope>NUCLEOTIDE SEQUENCE [LARGE SCALE GENOMIC DNA]</scope>
    <source>
        <strain evidence="5 6">CBS 121175</strain>
    </source>
</reference>
<dbReference type="PROSITE" id="PS50850">
    <property type="entry name" value="MFS"/>
    <property type="match status" value="1"/>
</dbReference>
<evidence type="ECO:0000313" key="6">
    <source>
        <dbReference type="Proteomes" id="UP000307440"/>
    </source>
</evidence>
<proteinExistence type="inferred from homology"/>
<dbReference type="Pfam" id="PF07690">
    <property type="entry name" value="MFS_1"/>
    <property type="match status" value="1"/>
</dbReference>
<dbReference type="OrthoDB" id="6509908at2759"/>
<dbReference type="PANTHER" id="PTHR11360">
    <property type="entry name" value="MONOCARBOXYLATE TRANSPORTER"/>
    <property type="match status" value="1"/>
</dbReference>
<feature type="transmembrane region" description="Helical" evidence="3">
    <location>
        <begin position="16"/>
        <end position="38"/>
    </location>
</feature>
<keyword evidence="3" id="KW-0472">Membrane</keyword>
<dbReference type="EMBL" id="ML210357">
    <property type="protein sequence ID" value="TFK19145.1"/>
    <property type="molecule type" value="Genomic_DNA"/>
</dbReference>
<dbReference type="InterPro" id="IPR050327">
    <property type="entry name" value="Proton-linked_MCT"/>
</dbReference>
<comment type="similarity">
    <text evidence="2">Belongs to the major facilitator superfamily. Monocarboxylate porter (TC 2.A.1.13) family.</text>
</comment>
<gene>
    <name evidence="5" type="ORF">FA15DRAFT_674672</name>
</gene>
<name>A0A5C3KH38_COPMA</name>
<keyword evidence="3" id="KW-1133">Transmembrane helix</keyword>
<evidence type="ECO:0000256" key="3">
    <source>
        <dbReference type="SAM" id="Phobius"/>
    </source>
</evidence>
<dbReference type="GO" id="GO:0022857">
    <property type="term" value="F:transmembrane transporter activity"/>
    <property type="evidence" value="ECO:0007669"/>
    <property type="project" value="InterPro"/>
</dbReference>
<organism evidence="5 6">
    <name type="scientific">Coprinopsis marcescibilis</name>
    <name type="common">Agaric fungus</name>
    <name type="synonym">Psathyrella marcescibilis</name>
    <dbReference type="NCBI Taxonomy" id="230819"/>
    <lineage>
        <taxon>Eukaryota</taxon>
        <taxon>Fungi</taxon>
        <taxon>Dikarya</taxon>
        <taxon>Basidiomycota</taxon>
        <taxon>Agaricomycotina</taxon>
        <taxon>Agaricomycetes</taxon>
        <taxon>Agaricomycetidae</taxon>
        <taxon>Agaricales</taxon>
        <taxon>Agaricineae</taxon>
        <taxon>Psathyrellaceae</taxon>
        <taxon>Coprinopsis</taxon>
    </lineage>
</organism>